<name>A0ABW2S3J0_9NOCA</name>
<gene>
    <name evidence="1" type="ORF">ACFQS9_21795</name>
</gene>
<comment type="caution">
    <text evidence="1">The sequence shown here is derived from an EMBL/GenBank/DDBJ whole genome shotgun (WGS) entry which is preliminary data.</text>
</comment>
<evidence type="ECO:0000313" key="1">
    <source>
        <dbReference type="EMBL" id="MFC7450535.1"/>
    </source>
</evidence>
<evidence type="ECO:0000313" key="2">
    <source>
        <dbReference type="Proteomes" id="UP001596484"/>
    </source>
</evidence>
<keyword evidence="2" id="KW-1185">Reference proteome</keyword>
<dbReference type="RefSeq" id="WP_378408564.1">
    <property type="nucleotide sequence ID" value="NZ_JBHTCS010000026.1"/>
</dbReference>
<accession>A0ABW2S3J0</accession>
<reference evidence="2" key="1">
    <citation type="journal article" date="2019" name="Int. J. Syst. Evol. Microbiol.">
        <title>The Global Catalogue of Microorganisms (GCM) 10K type strain sequencing project: providing services to taxonomists for standard genome sequencing and annotation.</title>
        <authorList>
            <consortium name="The Broad Institute Genomics Platform"/>
            <consortium name="The Broad Institute Genome Sequencing Center for Infectious Disease"/>
            <person name="Wu L."/>
            <person name="Ma J."/>
        </authorList>
    </citation>
    <scope>NUCLEOTIDE SEQUENCE [LARGE SCALE GENOMIC DNA]</scope>
    <source>
        <strain evidence="2">ICMP 19430</strain>
    </source>
</reference>
<evidence type="ECO:0008006" key="3">
    <source>
        <dbReference type="Google" id="ProtNLM"/>
    </source>
</evidence>
<protein>
    <recommendedName>
        <fullName evidence="3">Helix-turn-helix domain-containing protein</fullName>
    </recommendedName>
</protein>
<dbReference type="EMBL" id="JBHTCS010000026">
    <property type="protein sequence ID" value="MFC7450535.1"/>
    <property type="molecule type" value="Genomic_DNA"/>
</dbReference>
<dbReference type="Proteomes" id="UP001596484">
    <property type="component" value="Unassembled WGS sequence"/>
</dbReference>
<organism evidence="1 2">
    <name type="scientific">Rhodococcus daqingensis</name>
    <dbReference type="NCBI Taxonomy" id="2479363"/>
    <lineage>
        <taxon>Bacteria</taxon>
        <taxon>Bacillati</taxon>
        <taxon>Actinomycetota</taxon>
        <taxon>Actinomycetes</taxon>
        <taxon>Mycobacteriales</taxon>
        <taxon>Nocardiaceae</taxon>
        <taxon>Rhodococcus</taxon>
    </lineage>
</organism>
<sequence length="58" mass="6752">MIKHPRTPADRREYRFTSAEAKEPNAVQRLHRRGWPIPAIAEQLRLTVATVRHQLALP</sequence>
<proteinExistence type="predicted"/>